<dbReference type="PANTHER" id="PTHR37984:SF5">
    <property type="entry name" value="PROTEIN NYNRIN-LIKE"/>
    <property type="match status" value="1"/>
</dbReference>
<keyword evidence="7" id="KW-0695">RNA-directed DNA polymerase</keyword>
<keyword evidence="3" id="KW-0540">Nuclease</keyword>
<dbReference type="PANTHER" id="PTHR37984">
    <property type="entry name" value="PROTEIN CBG26694"/>
    <property type="match status" value="1"/>
</dbReference>
<keyword evidence="6" id="KW-0694">RNA-binding</keyword>
<dbReference type="Pfam" id="PF17917">
    <property type="entry name" value="RT_RNaseH"/>
    <property type="match status" value="1"/>
</dbReference>
<keyword evidence="5" id="KW-0378">Hydrolase</keyword>
<protein>
    <recommendedName>
        <fullName evidence="15">Reverse transcriptase</fullName>
    </recommendedName>
</protein>
<evidence type="ECO:0000256" key="2">
    <source>
        <dbReference type="ARBA" id="ARBA00022695"/>
    </source>
</evidence>
<evidence type="ECO:0008006" key="15">
    <source>
        <dbReference type="Google" id="ProtNLM"/>
    </source>
</evidence>
<dbReference type="InterPro" id="IPR043128">
    <property type="entry name" value="Rev_trsase/Diguanyl_cyclase"/>
</dbReference>
<dbReference type="Gene3D" id="3.30.420.10">
    <property type="entry name" value="Ribonuclease H-like superfamily/Ribonuclease H"/>
    <property type="match status" value="1"/>
</dbReference>
<dbReference type="Pfam" id="PF00078">
    <property type="entry name" value="RVT_1"/>
    <property type="match status" value="1"/>
</dbReference>
<accession>A0A8X7STG1</accession>
<gene>
    <name evidence="13" type="ORF">A4X06_0g8016</name>
</gene>
<dbReference type="GO" id="GO:0005634">
    <property type="term" value="C:nucleus"/>
    <property type="evidence" value="ECO:0007669"/>
    <property type="project" value="UniProtKB-ARBA"/>
</dbReference>
<evidence type="ECO:0000256" key="6">
    <source>
        <dbReference type="ARBA" id="ARBA00022884"/>
    </source>
</evidence>
<feature type="compositionally biased region" description="Basic and acidic residues" evidence="10">
    <location>
        <begin position="1103"/>
        <end position="1115"/>
    </location>
</feature>
<keyword evidence="4" id="KW-0255">Endonuclease</keyword>
<evidence type="ECO:0000313" key="14">
    <source>
        <dbReference type="Proteomes" id="UP000077684"/>
    </source>
</evidence>
<dbReference type="InterPro" id="IPR000477">
    <property type="entry name" value="RT_dom"/>
</dbReference>
<dbReference type="InterPro" id="IPR041588">
    <property type="entry name" value="Integrase_H2C2"/>
</dbReference>
<dbReference type="GO" id="GO:0016787">
    <property type="term" value="F:hydrolase activity"/>
    <property type="evidence" value="ECO:0007669"/>
    <property type="project" value="UniProtKB-KW"/>
</dbReference>
<organism evidence="13 14">
    <name type="scientific">Tilletia controversa</name>
    <name type="common">dwarf bunt fungus</name>
    <dbReference type="NCBI Taxonomy" id="13291"/>
    <lineage>
        <taxon>Eukaryota</taxon>
        <taxon>Fungi</taxon>
        <taxon>Dikarya</taxon>
        <taxon>Basidiomycota</taxon>
        <taxon>Ustilaginomycotina</taxon>
        <taxon>Exobasidiomycetes</taxon>
        <taxon>Tilletiales</taxon>
        <taxon>Tilletiaceae</taxon>
        <taxon>Tilletia</taxon>
    </lineage>
</organism>
<keyword evidence="2" id="KW-0548">Nucleotidyltransferase</keyword>
<keyword evidence="14" id="KW-1185">Reference proteome</keyword>
<dbReference type="InterPro" id="IPR012337">
    <property type="entry name" value="RNaseH-like_sf"/>
</dbReference>
<feature type="region of interest" description="Disordered" evidence="10">
    <location>
        <begin position="1088"/>
        <end position="1132"/>
    </location>
</feature>
<keyword evidence="8" id="KW-0511">Multifunctional enzyme</keyword>
<reference evidence="13" key="2">
    <citation type="journal article" date="2019" name="IMA Fungus">
        <title>Genome sequencing and comparison of five Tilletia species to identify candidate genes for the detection of regulated species infecting wheat.</title>
        <authorList>
            <person name="Nguyen H.D.T."/>
            <person name="Sultana T."/>
            <person name="Kesanakurti P."/>
            <person name="Hambleton S."/>
        </authorList>
    </citation>
    <scope>NUCLEOTIDE SEQUENCE</scope>
    <source>
        <strain evidence="13">DAOMC 236426</strain>
    </source>
</reference>
<evidence type="ECO:0000256" key="10">
    <source>
        <dbReference type="SAM" id="MobiDB-lite"/>
    </source>
</evidence>
<evidence type="ECO:0000256" key="1">
    <source>
        <dbReference type="ARBA" id="ARBA00022679"/>
    </source>
</evidence>
<proteinExistence type="predicted"/>
<keyword evidence="1" id="KW-0808">Transferase</keyword>
<reference evidence="13" key="1">
    <citation type="submission" date="2016-04" db="EMBL/GenBank/DDBJ databases">
        <authorList>
            <person name="Nguyen H.D."/>
            <person name="Samba Siva P."/>
            <person name="Cullis J."/>
            <person name="Levesque C.A."/>
            <person name="Hambleton S."/>
        </authorList>
    </citation>
    <scope>NUCLEOTIDE SEQUENCE</scope>
    <source>
        <strain evidence="13">DAOMC 236426</strain>
    </source>
</reference>
<dbReference type="GO" id="GO:0003964">
    <property type="term" value="F:RNA-directed DNA polymerase activity"/>
    <property type="evidence" value="ECO:0007669"/>
    <property type="project" value="UniProtKB-KW"/>
</dbReference>
<dbReference type="Pfam" id="PF17921">
    <property type="entry name" value="Integrase_H2C2"/>
    <property type="match status" value="1"/>
</dbReference>
<evidence type="ECO:0000256" key="4">
    <source>
        <dbReference type="ARBA" id="ARBA00022759"/>
    </source>
</evidence>
<dbReference type="EMBL" id="LWDE02001584">
    <property type="protein sequence ID" value="KAE8239835.1"/>
    <property type="molecule type" value="Genomic_DNA"/>
</dbReference>
<dbReference type="InterPro" id="IPR036397">
    <property type="entry name" value="RNaseH_sf"/>
</dbReference>
<dbReference type="InterPro" id="IPR001584">
    <property type="entry name" value="Integrase_cat-core"/>
</dbReference>
<evidence type="ECO:0000256" key="7">
    <source>
        <dbReference type="ARBA" id="ARBA00022918"/>
    </source>
</evidence>
<evidence type="ECO:0000256" key="8">
    <source>
        <dbReference type="ARBA" id="ARBA00023268"/>
    </source>
</evidence>
<evidence type="ECO:0000313" key="13">
    <source>
        <dbReference type="EMBL" id="KAE8239835.1"/>
    </source>
</evidence>
<name>A0A8X7STG1_9BASI</name>
<dbReference type="SUPFAM" id="SSF56672">
    <property type="entry name" value="DNA/RNA polymerases"/>
    <property type="match status" value="2"/>
</dbReference>
<comment type="caution">
    <text evidence="13">The sequence shown here is derived from an EMBL/GenBank/DDBJ whole genome shotgun (WGS) entry which is preliminary data.</text>
</comment>
<dbReference type="GO" id="GO:0004519">
    <property type="term" value="F:endonuclease activity"/>
    <property type="evidence" value="ECO:0007669"/>
    <property type="project" value="UniProtKB-KW"/>
</dbReference>
<feature type="coiled-coil region" evidence="9">
    <location>
        <begin position="955"/>
        <end position="982"/>
    </location>
</feature>
<dbReference type="Proteomes" id="UP000077684">
    <property type="component" value="Unassembled WGS sequence"/>
</dbReference>
<dbReference type="GO" id="GO:0003723">
    <property type="term" value="F:RNA binding"/>
    <property type="evidence" value="ECO:0007669"/>
    <property type="project" value="UniProtKB-KW"/>
</dbReference>
<dbReference type="Gene3D" id="1.10.340.70">
    <property type="match status" value="1"/>
</dbReference>
<dbReference type="PROSITE" id="PS50878">
    <property type="entry name" value="RT_POL"/>
    <property type="match status" value="1"/>
</dbReference>
<dbReference type="CDD" id="cd01647">
    <property type="entry name" value="RT_LTR"/>
    <property type="match status" value="1"/>
</dbReference>
<evidence type="ECO:0000259" key="11">
    <source>
        <dbReference type="PROSITE" id="PS50878"/>
    </source>
</evidence>
<dbReference type="PROSITE" id="PS50994">
    <property type="entry name" value="INTEGRASE"/>
    <property type="match status" value="1"/>
</dbReference>
<dbReference type="Pfam" id="PF17919">
    <property type="entry name" value="RT_RNaseH_2"/>
    <property type="match status" value="1"/>
</dbReference>
<keyword evidence="9" id="KW-0175">Coiled coil</keyword>
<dbReference type="InterPro" id="IPR041373">
    <property type="entry name" value="RT_RNaseH"/>
</dbReference>
<dbReference type="Gene3D" id="3.30.70.270">
    <property type="match status" value="2"/>
</dbReference>
<feature type="domain" description="Reverse transcriptase" evidence="11">
    <location>
        <begin position="327"/>
        <end position="507"/>
    </location>
</feature>
<dbReference type="InterPro" id="IPR050951">
    <property type="entry name" value="Retrovirus_Pol_polyprotein"/>
</dbReference>
<sequence length="1322" mass="144609">MRVHGLGDVETLGWATITFFIPARDSHGFALMLEVALDFHVLPAFAPGLLLGLDFIQGHGVTIDAPRGKATVLRYAFDVAEHLPSPAAKEAVVCCVESVCLPGRSMTWIPVDVAALSSAVDYTFHPRLMTDPDESIKVVGPAALGNRSTTHVLLGNYGTRPVHLDRRTPVADAVAAQLGDLSAEPDVSHRFELGNAMTPSMVQKATADPGAWTSSVATGDDVDATVASPLDLFENVEEPAASLTRDAETVLVDDHFRVGVDASGHPHPDVVSLLRRHEAAFALDGRPGLIKGEEMPITLQEGAQLRSEPPRRASPEKREAMDKAIEQLLDWKVIEPSTSPVSFPVLMVRQYNKWRFCVDYRSLNSATVADRYPLPTTDAVFQTLQGKRWYSSLDAIRGYHQHPVREADRWKTAFVCHRGLYQYRTVPFSLRNAPAVFQRMMDRVLGELRWKTAVVYIDDVVAATATLEEHLETLEVILSRATTMGLKFSPSKCTFAVPSLTLLGRKVSGAGVAVWQDRAKAVLDLPAPTTLRDLYHVLGLFGYYRGFIPRYAERAEPLTRLTQGWRWESVGDRTRLVRKDGTVASADKERLEWAAAQERSFIDLKNAIARPPVLAHPDPTRPYVLYVDASKDAFAAVLHQIFEDPVVDTAITAFPLAPAALVSAERWLAWLRTDRFFGPILRRVEGDDASESEWIVDQGLLLRRVDGRLALPEAAAPLVFRSVHDDNGHFGYTKTCLAVMKNYWRPRLAEMVSAWVRHCAVCQRAKLSRRVGELDVDKDAQFPFETCSFDLVLGLPRSPSGNDAVLVMHDVFSRMVLLEPCKATIDAAGIAALISNRILRLGWRPRRLVSDSEARVTGRIMQALAESLKARLTPSPPHHQQANVVERAVQTVQHALRALTEKGAAGWDRRVVPAVEVAMNSTPNVTTGYAPFDLVFLAHPGAAHAVIDAGNARPGESFEDRLLAANERLEDARRAISVARAQQKRRYDASRGALPVLAVGDQVFVRLRDRPVAGFGQGKLDGRKLGPFRVGEVLSSHRVRLELPESLGIGKEFAVDQLDVPPRSPDPFAASRDLPGIVPPLVITDDAAPGRAHVDEPGPAAEPDARVDPDKRLDVAEGDPADDGDAAHVDPVLRPRARGAPSALRDFVLCVQDATVAETVVAAAKEDGDAGVCGTVMAAAMDGPEESTVAVPTELLRGPLPAPKQVQIGGRLVTLRERPIAYQSRLTTPSEKRLVAPELELCCFAWAFARLAHLLEGAEVTVVTDHLPMGAMLTSDAGARYGPTISRCRALLLPHLHSFRFVHRSGRSHINVDALSRLPVAP</sequence>
<evidence type="ECO:0000256" key="9">
    <source>
        <dbReference type="SAM" id="Coils"/>
    </source>
</evidence>
<dbReference type="Gene3D" id="3.10.10.10">
    <property type="entry name" value="HIV Type 1 Reverse Transcriptase, subunit A, domain 1"/>
    <property type="match status" value="1"/>
</dbReference>
<evidence type="ECO:0000259" key="12">
    <source>
        <dbReference type="PROSITE" id="PS50994"/>
    </source>
</evidence>
<evidence type="ECO:0000256" key="3">
    <source>
        <dbReference type="ARBA" id="ARBA00022722"/>
    </source>
</evidence>
<feature type="domain" description="Integrase catalytic" evidence="12">
    <location>
        <begin position="779"/>
        <end position="939"/>
    </location>
</feature>
<evidence type="ECO:0000256" key="5">
    <source>
        <dbReference type="ARBA" id="ARBA00022801"/>
    </source>
</evidence>
<dbReference type="SUPFAM" id="SSF53098">
    <property type="entry name" value="Ribonuclease H-like"/>
    <property type="match status" value="1"/>
</dbReference>
<dbReference type="InterPro" id="IPR041577">
    <property type="entry name" value="RT_RNaseH_2"/>
</dbReference>
<dbReference type="GO" id="GO:0015074">
    <property type="term" value="P:DNA integration"/>
    <property type="evidence" value="ECO:0007669"/>
    <property type="project" value="InterPro"/>
</dbReference>
<dbReference type="InterPro" id="IPR043502">
    <property type="entry name" value="DNA/RNA_pol_sf"/>
</dbReference>